<organism evidence="1 2">
    <name type="scientific">Trichonephila clavipes</name>
    <name type="common">Golden silk orbweaver</name>
    <name type="synonym">Nephila clavipes</name>
    <dbReference type="NCBI Taxonomy" id="2585209"/>
    <lineage>
        <taxon>Eukaryota</taxon>
        <taxon>Metazoa</taxon>
        <taxon>Ecdysozoa</taxon>
        <taxon>Arthropoda</taxon>
        <taxon>Chelicerata</taxon>
        <taxon>Arachnida</taxon>
        <taxon>Araneae</taxon>
        <taxon>Araneomorphae</taxon>
        <taxon>Entelegynae</taxon>
        <taxon>Araneoidea</taxon>
        <taxon>Nephilidae</taxon>
        <taxon>Trichonephila</taxon>
    </lineage>
</organism>
<accession>A0A8X6SJV9</accession>
<keyword evidence="2" id="KW-1185">Reference proteome</keyword>
<comment type="caution">
    <text evidence="1">The sequence shown here is derived from an EMBL/GenBank/DDBJ whole genome shotgun (WGS) entry which is preliminary data.</text>
</comment>
<dbReference type="EMBL" id="BMAU01021333">
    <property type="protein sequence ID" value="GFY15089.1"/>
    <property type="molecule type" value="Genomic_DNA"/>
</dbReference>
<name>A0A8X6SJV9_TRICX</name>
<reference evidence="1" key="1">
    <citation type="submission" date="2020-08" db="EMBL/GenBank/DDBJ databases">
        <title>Multicomponent nature underlies the extraordinary mechanical properties of spider dragline silk.</title>
        <authorList>
            <person name="Kono N."/>
            <person name="Nakamura H."/>
            <person name="Mori M."/>
            <person name="Yoshida Y."/>
            <person name="Ohtoshi R."/>
            <person name="Malay A.D."/>
            <person name="Moran D.A.P."/>
            <person name="Tomita M."/>
            <person name="Numata K."/>
            <person name="Arakawa K."/>
        </authorList>
    </citation>
    <scope>NUCLEOTIDE SEQUENCE</scope>
</reference>
<evidence type="ECO:0000313" key="1">
    <source>
        <dbReference type="EMBL" id="GFY15089.1"/>
    </source>
</evidence>
<protein>
    <submittedName>
        <fullName evidence="1">Uncharacterized protein</fullName>
    </submittedName>
</protein>
<dbReference type="Proteomes" id="UP000887159">
    <property type="component" value="Unassembled WGS sequence"/>
</dbReference>
<evidence type="ECO:0000313" key="2">
    <source>
        <dbReference type="Proteomes" id="UP000887159"/>
    </source>
</evidence>
<gene>
    <name evidence="1" type="primary">NCL1_08610</name>
    <name evidence="1" type="ORF">TNCV_4493421</name>
</gene>
<proteinExistence type="predicted"/>
<sequence length="100" mass="11082">MVGRGYPDLLVLDFHSRVNLSICECNISGRNLRAASFGQEIGDFISRNVNMGRDPLKVDVSIFCYGFELIDYSNAHEVIHTSPVLPMLNGAKAICEDKCC</sequence>
<dbReference type="AlphaFoldDB" id="A0A8X6SJV9"/>